<dbReference type="GO" id="GO:0003723">
    <property type="term" value="F:RNA binding"/>
    <property type="evidence" value="ECO:0007669"/>
    <property type="project" value="InterPro"/>
</dbReference>
<feature type="compositionally biased region" description="Polar residues" evidence="1">
    <location>
        <begin position="1"/>
        <end position="13"/>
    </location>
</feature>
<keyword evidence="2" id="KW-0946">Virion</keyword>
<keyword evidence="3" id="KW-1185">Reference proteome</keyword>
<evidence type="ECO:0000313" key="3">
    <source>
        <dbReference type="Proteomes" id="UP001181954"/>
    </source>
</evidence>
<proteinExistence type="predicted"/>
<gene>
    <name evidence="2" type="primary">3b</name>
</gene>
<name>A0AAX3BPH5_9BROM</name>
<feature type="region of interest" description="Disordered" evidence="1">
    <location>
        <begin position="1"/>
        <end position="52"/>
    </location>
</feature>
<dbReference type="Pfam" id="PF01787">
    <property type="entry name" value="Ilar_coat"/>
    <property type="match status" value="1"/>
</dbReference>
<evidence type="ECO:0000313" key="2">
    <source>
        <dbReference type="EMBL" id="UTQ50862.1"/>
    </source>
</evidence>
<dbReference type="GO" id="GO:0019028">
    <property type="term" value="C:viral capsid"/>
    <property type="evidence" value="ECO:0007669"/>
    <property type="project" value="UniProtKB-KW"/>
</dbReference>
<dbReference type="EMBL" id="OL472059">
    <property type="protein sequence ID" value="UTQ50862.1"/>
    <property type="molecule type" value="Genomic_RNA"/>
</dbReference>
<protein>
    <submittedName>
        <fullName evidence="2">Coat protein</fullName>
    </submittedName>
</protein>
<keyword evidence="2" id="KW-0167">Capsid protein</keyword>
<evidence type="ECO:0000256" key="1">
    <source>
        <dbReference type="SAM" id="MobiDB-lite"/>
    </source>
</evidence>
<dbReference type="InterPro" id="IPR002681">
    <property type="entry name" value="Coat_Ilarvirus"/>
</dbReference>
<accession>A0AAX3BPH5</accession>
<reference evidence="2 3" key="1">
    <citation type="journal article" date="2022" name="bioRxiv">
        <title>In-depth study of tomato and weed viromes reveals undiscovered plant virus diversity in an agroecosystem.</title>
        <authorList>
            <person name="Rivarez M.P.S."/>
            <person name="Pecman A."/>
            <person name="Bacnik K."/>
            <person name="Maksimovic Carvalho Ferreira O."/>
            <person name="Vucurovic A."/>
            <person name="Seljak G."/>
            <person name="Mehle N."/>
            <person name="Gutierrez-Aguirre I."/>
            <person name="Ravnikar M."/>
            <person name="Kutnjak D."/>
        </authorList>
    </citation>
    <scope>NUCLEOTIDE SEQUENCE [LARGE SCALE GENOMIC DNA]</scope>
    <source>
        <strain evidence="2">MIR20AT</strain>
    </source>
</reference>
<organism evidence="2 3">
    <name type="scientific">Tomato ilarvirus 1</name>
    <dbReference type="NCBI Taxonomy" id="2950890"/>
    <lineage>
        <taxon>Viruses</taxon>
        <taxon>Riboviria</taxon>
        <taxon>Orthornavirae</taxon>
        <taxon>Kitrinoviricota</taxon>
        <taxon>Alsuviricetes</taxon>
        <taxon>Martellivirales</taxon>
        <taxon>Bromoviridae</taxon>
        <taxon>Ilarvirus</taxon>
        <taxon>Ilarvirus TIV1</taxon>
    </lineage>
</organism>
<sequence length="213" mass="23497">MATNNNCPVTLNGRTYVPAGNNAPARQGRRKPTQRSRNFAAARRSTPPPMLMGCHPTHLPVWRSFPNEQWHEIGGFSFPKSWSGGNLAIMNFKNEFDKVKSLHSTTKTYSVMLGFTCLYDGYAGFVAGTEGKTPTAPVAPDRMRVKAGKYGARQHVYAPGTAVLDASDLWFVWQFDSTPKDGDSNVITVTKIYISTMPLPGLKPPPNFLVCEE</sequence>
<dbReference type="Proteomes" id="UP001181954">
    <property type="component" value="Genome"/>
</dbReference>